<protein>
    <submittedName>
        <fullName evidence="1">Uncharacterized protein</fullName>
    </submittedName>
</protein>
<reference evidence="1 2" key="1">
    <citation type="submission" date="2016-10" db="EMBL/GenBank/DDBJ databases">
        <authorList>
            <person name="Varghese N."/>
            <person name="Submissions S."/>
        </authorList>
    </citation>
    <scope>NUCLEOTIDE SEQUENCE [LARGE SCALE GENOMIC DNA]</scope>
    <source>
        <strain evidence="1 2">ATCC 19403</strain>
    </source>
</reference>
<dbReference type="Proteomes" id="UP000198970">
    <property type="component" value="Chromosome I"/>
</dbReference>
<organism evidence="1 2">
    <name type="scientific">Lacrimispora sphenoides JCM 1415</name>
    <dbReference type="NCBI Taxonomy" id="1297793"/>
    <lineage>
        <taxon>Bacteria</taxon>
        <taxon>Bacillati</taxon>
        <taxon>Bacillota</taxon>
        <taxon>Clostridia</taxon>
        <taxon>Lachnospirales</taxon>
        <taxon>Lachnospiraceae</taxon>
        <taxon>Lacrimispora</taxon>
    </lineage>
</organism>
<sequence length="40" mass="4425">MDGNPRSPICGFNPRYENKNQYTGALSMRPSIVVETNGLP</sequence>
<evidence type="ECO:0000313" key="1">
    <source>
        <dbReference type="EMBL" id="SET97566.1"/>
    </source>
</evidence>
<gene>
    <name evidence="1" type="ORF">SAMN02745906_3578</name>
</gene>
<proteinExistence type="predicted"/>
<accession>A0ABY1CE52</accession>
<evidence type="ECO:0000313" key="2">
    <source>
        <dbReference type="Proteomes" id="UP000198970"/>
    </source>
</evidence>
<keyword evidence="2" id="KW-1185">Reference proteome</keyword>
<name>A0ABY1CE52_9FIRM</name>
<dbReference type="EMBL" id="LT630003">
    <property type="protein sequence ID" value="SET97566.1"/>
    <property type="molecule type" value="Genomic_DNA"/>
</dbReference>